<dbReference type="Pfam" id="PF04773">
    <property type="entry name" value="FecR"/>
    <property type="match status" value="1"/>
</dbReference>
<dbReference type="InterPro" id="IPR006860">
    <property type="entry name" value="FecR"/>
</dbReference>
<dbReference type="EMBL" id="DYXD01000118">
    <property type="protein sequence ID" value="HJF07612.1"/>
    <property type="molecule type" value="Genomic_DNA"/>
</dbReference>
<evidence type="ECO:0000313" key="5">
    <source>
        <dbReference type="Proteomes" id="UP000718012"/>
    </source>
</evidence>
<sequence>MKRKFHRWLIDEEHADEKDAALYDYWVSSQGSSEDNVEMALQKIYEKAGDRSLTGYRSYWLKPLRYAAIIAVLISASVYITYYYTKKTYTQIATIENYVSPGQMRLIELPDGSKVQVNSGSLLLYPEKFVGNTRTVFLVGEANFKVKKNPEQPFIVRSSTMAVTALGTEFNISSYSDDEEITATLLEGKVKVVCGVEGKSYLLEPGQQVIYNKEMGASRLCTAELEDVTAWQRGELVFSSVTVEDMLVILQRRFDVHFHYRPGRFNEDKYNIRFSDKASFEEVLKVMKAVIGNFQYRIVGEECYIQ</sequence>
<name>A0A921FCG0_9BACT</name>
<dbReference type="InterPro" id="IPR012373">
    <property type="entry name" value="Ferrdict_sens_TM"/>
</dbReference>
<dbReference type="GO" id="GO:0016989">
    <property type="term" value="F:sigma factor antagonist activity"/>
    <property type="evidence" value="ECO:0007669"/>
    <property type="project" value="TreeGrafter"/>
</dbReference>
<feature type="domain" description="FecR protein" evidence="2">
    <location>
        <begin position="100"/>
        <end position="191"/>
    </location>
</feature>
<keyword evidence="1" id="KW-1133">Transmembrane helix</keyword>
<reference evidence="4" key="2">
    <citation type="submission" date="2021-09" db="EMBL/GenBank/DDBJ databases">
        <authorList>
            <person name="Gilroy R."/>
        </authorList>
    </citation>
    <scope>NUCLEOTIDE SEQUENCE</scope>
    <source>
        <strain evidence="4">CHK165-8395</strain>
    </source>
</reference>
<evidence type="ECO:0000256" key="1">
    <source>
        <dbReference type="SAM" id="Phobius"/>
    </source>
</evidence>
<dbReference type="FunFam" id="2.60.120.1440:FF:000001">
    <property type="entry name" value="Putative anti-sigma factor"/>
    <property type="match status" value="1"/>
</dbReference>
<organism evidence="4 5">
    <name type="scientific">Phocaeicola coprocola</name>
    <dbReference type="NCBI Taxonomy" id="310298"/>
    <lineage>
        <taxon>Bacteria</taxon>
        <taxon>Pseudomonadati</taxon>
        <taxon>Bacteroidota</taxon>
        <taxon>Bacteroidia</taxon>
        <taxon>Bacteroidales</taxon>
        <taxon>Bacteroidaceae</taxon>
        <taxon>Phocaeicola</taxon>
    </lineage>
</organism>
<dbReference type="PANTHER" id="PTHR30273">
    <property type="entry name" value="PERIPLASMIC SIGNAL SENSOR AND SIGMA FACTOR ACTIVATOR FECR-RELATED"/>
    <property type="match status" value="1"/>
</dbReference>
<comment type="caution">
    <text evidence="4">The sequence shown here is derived from an EMBL/GenBank/DDBJ whole genome shotgun (WGS) entry which is preliminary data.</text>
</comment>
<keyword evidence="1" id="KW-0812">Transmembrane</keyword>
<dbReference type="Proteomes" id="UP000718012">
    <property type="component" value="Unassembled WGS sequence"/>
</dbReference>
<dbReference type="PANTHER" id="PTHR30273:SF2">
    <property type="entry name" value="PROTEIN FECR"/>
    <property type="match status" value="1"/>
</dbReference>
<proteinExistence type="predicted"/>
<dbReference type="Gene3D" id="2.60.120.1440">
    <property type="match status" value="1"/>
</dbReference>
<reference evidence="4" key="1">
    <citation type="journal article" date="2021" name="PeerJ">
        <title>Extensive microbial diversity within the chicken gut microbiome revealed by metagenomics and culture.</title>
        <authorList>
            <person name="Gilroy R."/>
            <person name="Ravi A."/>
            <person name="Getino M."/>
            <person name="Pursley I."/>
            <person name="Horton D.L."/>
            <person name="Alikhan N.F."/>
            <person name="Baker D."/>
            <person name="Gharbi K."/>
            <person name="Hall N."/>
            <person name="Watson M."/>
            <person name="Adriaenssens E.M."/>
            <person name="Foster-Nyarko E."/>
            <person name="Jarju S."/>
            <person name="Secka A."/>
            <person name="Antonio M."/>
            <person name="Oren A."/>
            <person name="Chaudhuri R.R."/>
            <person name="La Ragione R."/>
            <person name="Hildebrand F."/>
            <person name="Pallen M.J."/>
        </authorList>
    </citation>
    <scope>NUCLEOTIDE SEQUENCE</scope>
    <source>
        <strain evidence="4">CHK165-8395</strain>
    </source>
</reference>
<keyword evidence="1" id="KW-0472">Membrane</keyword>
<gene>
    <name evidence="4" type="ORF">K8U81_05400</name>
</gene>
<evidence type="ECO:0000259" key="3">
    <source>
        <dbReference type="Pfam" id="PF16344"/>
    </source>
</evidence>
<dbReference type="Pfam" id="PF16344">
    <property type="entry name" value="FecR_C"/>
    <property type="match status" value="1"/>
</dbReference>
<dbReference type="Gene3D" id="3.55.50.30">
    <property type="match status" value="1"/>
</dbReference>
<evidence type="ECO:0000259" key="2">
    <source>
        <dbReference type="Pfam" id="PF04773"/>
    </source>
</evidence>
<dbReference type="PIRSF" id="PIRSF018266">
    <property type="entry name" value="FecR"/>
    <property type="match status" value="1"/>
</dbReference>
<feature type="transmembrane region" description="Helical" evidence="1">
    <location>
        <begin position="66"/>
        <end position="84"/>
    </location>
</feature>
<dbReference type="InterPro" id="IPR032508">
    <property type="entry name" value="FecR_C"/>
</dbReference>
<evidence type="ECO:0000313" key="4">
    <source>
        <dbReference type="EMBL" id="HJF07612.1"/>
    </source>
</evidence>
<protein>
    <submittedName>
        <fullName evidence="4">FecR domain-containing protein</fullName>
    </submittedName>
</protein>
<accession>A0A921FCG0</accession>
<dbReference type="AlphaFoldDB" id="A0A921FCG0"/>
<feature type="domain" description="Protein FecR C-terminal" evidence="3">
    <location>
        <begin position="235"/>
        <end position="305"/>
    </location>
</feature>